<protein>
    <submittedName>
        <fullName evidence="7">Uncharacterized protein</fullName>
    </submittedName>
</protein>
<evidence type="ECO:0000313" key="8">
    <source>
        <dbReference type="Proteomes" id="UP000271241"/>
    </source>
</evidence>
<evidence type="ECO:0000256" key="2">
    <source>
        <dbReference type="ARBA" id="ARBA00022692"/>
    </source>
</evidence>
<feature type="compositionally biased region" description="Polar residues" evidence="5">
    <location>
        <begin position="1"/>
        <end position="19"/>
    </location>
</feature>
<dbReference type="EMBL" id="KZ992443">
    <property type="protein sequence ID" value="RKP10643.1"/>
    <property type="molecule type" value="Genomic_DNA"/>
</dbReference>
<dbReference type="PANTHER" id="PTHR36460:SF1">
    <property type="entry name" value="UPF0132 DOMAIN PROTEIN (AFU_ORTHOLOGUE AFUA_3G10255)"/>
    <property type="match status" value="1"/>
</dbReference>
<dbReference type="OrthoDB" id="5546837at2759"/>
<feature type="transmembrane region" description="Helical" evidence="6">
    <location>
        <begin position="79"/>
        <end position="96"/>
    </location>
</feature>
<sequence length="176" mass="19306">MDRQAASFSPYTDSYQASRPPTGKYQPIGSEGAESNQSANPFANAFYRSPDDAHNGNTAGGARINKYETSLPVRVDVEAALAYLLGCLTGVFFLIFEQKNDYVRFHAWQSCLVFGPMMVVQFIIGLISSVLGWLLFIANLAITGFLMYQAYRNGASLDRFLVPVAGGIAARWIDAE</sequence>
<evidence type="ECO:0000313" key="7">
    <source>
        <dbReference type="EMBL" id="RKP10643.1"/>
    </source>
</evidence>
<gene>
    <name evidence="7" type="ORF">THASP1DRAFT_21680</name>
</gene>
<dbReference type="AlphaFoldDB" id="A0A4P9XWD4"/>
<dbReference type="STRING" id="78915.A0A4P9XWD4"/>
<evidence type="ECO:0000256" key="3">
    <source>
        <dbReference type="ARBA" id="ARBA00022989"/>
    </source>
</evidence>
<evidence type="ECO:0000256" key="5">
    <source>
        <dbReference type="SAM" id="MobiDB-lite"/>
    </source>
</evidence>
<dbReference type="Proteomes" id="UP000271241">
    <property type="component" value="Unassembled WGS sequence"/>
</dbReference>
<evidence type="ECO:0000256" key="1">
    <source>
        <dbReference type="ARBA" id="ARBA00004141"/>
    </source>
</evidence>
<comment type="subcellular location">
    <subcellularLocation>
        <location evidence="1">Membrane</location>
        <topology evidence="1">Multi-pass membrane protein</topology>
    </subcellularLocation>
</comment>
<feature type="region of interest" description="Disordered" evidence="5">
    <location>
        <begin position="1"/>
        <end position="36"/>
    </location>
</feature>
<keyword evidence="2 6" id="KW-0812">Transmembrane</keyword>
<proteinExistence type="predicted"/>
<dbReference type="PANTHER" id="PTHR36460">
    <property type="entry name" value="UPF0132 DOMAIN PROTEIN (AFU_ORTHOLOGUE AFUA_3G10255)"/>
    <property type="match status" value="1"/>
</dbReference>
<evidence type="ECO:0000256" key="4">
    <source>
        <dbReference type="ARBA" id="ARBA00023136"/>
    </source>
</evidence>
<organism evidence="7 8">
    <name type="scientific">Thamnocephalis sphaerospora</name>
    <dbReference type="NCBI Taxonomy" id="78915"/>
    <lineage>
        <taxon>Eukaryota</taxon>
        <taxon>Fungi</taxon>
        <taxon>Fungi incertae sedis</taxon>
        <taxon>Zoopagomycota</taxon>
        <taxon>Zoopagomycotina</taxon>
        <taxon>Zoopagomycetes</taxon>
        <taxon>Zoopagales</taxon>
        <taxon>Sigmoideomycetaceae</taxon>
        <taxon>Thamnocephalis</taxon>
    </lineage>
</organism>
<keyword evidence="4 6" id="KW-0472">Membrane</keyword>
<keyword evidence="3 6" id="KW-1133">Transmembrane helix</keyword>
<evidence type="ECO:0000256" key="6">
    <source>
        <dbReference type="SAM" id="Phobius"/>
    </source>
</evidence>
<name>A0A4P9XWD4_9FUNG</name>
<keyword evidence="8" id="KW-1185">Reference proteome</keyword>
<dbReference type="GO" id="GO:0016020">
    <property type="term" value="C:membrane"/>
    <property type="evidence" value="ECO:0007669"/>
    <property type="project" value="UniProtKB-SubCell"/>
</dbReference>
<reference evidence="8" key="1">
    <citation type="journal article" date="2018" name="Nat. Microbiol.">
        <title>Leveraging single-cell genomics to expand the fungal tree of life.</title>
        <authorList>
            <person name="Ahrendt S.R."/>
            <person name="Quandt C.A."/>
            <person name="Ciobanu D."/>
            <person name="Clum A."/>
            <person name="Salamov A."/>
            <person name="Andreopoulos B."/>
            <person name="Cheng J.F."/>
            <person name="Woyke T."/>
            <person name="Pelin A."/>
            <person name="Henrissat B."/>
            <person name="Reynolds N.K."/>
            <person name="Benny G.L."/>
            <person name="Smith M.E."/>
            <person name="James T.Y."/>
            <person name="Grigoriev I.V."/>
        </authorList>
    </citation>
    <scope>NUCLEOTIDE SEQUENCE [LARGE SCALE GENOMIC DNA]</scope>
    <source>
        <strain evidence="8">RSA 1356</strain>
    </source>
</reference>
<accession>A0A4P9XWD4</accession>